<dbReference type="EC" id="2.7.1.90" evidence="6"/>
<dbReference type="Pfam" id="PF00365">
    <property type="entry name" value="PFK"/>
    <property type="match status" value="1"/>
</dbReference>
<feature type="binding site" evidence="6">
    <location>
        <position position="112"/>
    </location>
    <ligand>
        <name>Mg(2+)</name>
        <dbReference type="ChEBI" id="CHEBI:18420"/>
        <note>catalytic</note>
    </ligand>
</feature>
<feature type="site" description="Important for catalytic activity and substrate specificity; stabilizes the transition state when the phosphoryl donor is PPi; prevents ATP from binding by mimicking the alpha-phosphate group of ATP" evidence="6">
    <location>
        <position position="113"/>
    </location>
</feature>
<accession>A0AAP4B936</accession>
<dbReference type="Proteomes" id="UP001300383">
    <property type="component" value="Unassembled WGS sequence"/>
</dbReference>
<sequence>MNKKNVIVGQSGGPTSAINSSLYGVVTGFLGSEKIDKIYGMVNGIEGFLAGKTTVLSDLTKEEMEILKTTPASYLKSCRFKLPEDLNDEVYPTLLKKFEEMNIGYFFYIGGNDSMDTVSKLSRYGEKVGSDMIFMGVPKTIDNDLIVTDHTPGYGSAAKYVATVIRQSAMDAGVYAAPCVTVVEVMGRHAGWLAASSVLARKFEGDAPQLIYLPEVAFDLDKCLEDVKKCLGKTNNVIVCVSEGIADKNGTFICEYAGASDKVDSFGHKTLVGSGRYLSEVIGEKLGVRTRALELGIAQRAGATLASATDIEEAAMAGSIAAEAALKGKSGMMVAFIREPGEDYKITYQLTDVNEVCNKEKKFPAEWITDNGTNIGEGYIKYALPLIQGTAPVKMKDGLPVFLDLAQHR</sequence>
<keyword evidence="6" id="KW-0963">Cytoplasm</keyword>
<feature type="active site" description="Proton acceptor" evidence="6">
    <location>
        <position position="142"/>
    </location>
</feature>
<evidence type="ECO:0000313" key="8">
    <source>
        <dbReference type="EMBL" id="MDI9240983.1"/>
    </source>
</evidence>
<keyword evidence="2 6" id="KW-0808">Transferase</keyword>
<keyword evidence="5 6" id="KW-0460">Magnesium</keyword>
<dbReference type="InterPro" id="IPR050929">
    <property type="entry name" value="PFKA"/>
</dbReference>
<evidence type="ECO:0000259" key="7">
    <source>
        <dbReference type="Pfam" id="PF00365"/>
    </source>
</evidence>
<evidence type="ECO:0000256" key="5">
    <source>
        <dbReference type="ARBA" id="ARBA00022842"/>
    </source>
</evidence>
<comment type="activity regulation">
    <text evidence="6">Non-allosteric.</text>
</comment>
<dbReference type="InterPro" id="IPR011404">
    <property type="entry name" value="PPi-PFK"/>
</dbReference>
<comment type="cofactor">
    <cofactor evidence="1 6">
        <name>Mg(2+)</name>
        <dbReference type="ChEBI" id="CHEBI:18420"/>
    </cofactor>
</comment>
<evidence type="ECO:0000256" key="3">
    <source>
        <dbReference type="ARBA" id="ARBA00022723"/>
    </source>
</evidence>
<keyword evidence="9" id="KW-1185">Reference proteome</keyword>
<dbReference type="InterPro" id="IPR035966">
    <property type="entry name" value="PKF_sf"/>
</dbReference>
<proteinExistence type="inferred from homology"/>
<protein>
    <recommendedName>
        <fullName evidence="6">Pyrophosphate--fructose 6-phosphate 1-phosphotransferase</fullName>
        <ecNumber evidence="6">2.7.1.90</ecNumber>
    </recommendedName>
    <alternativeName>
        <fullName evidence="6">6-phosphofructokinase, pyrophosphate dependent</fullName>
    </alternativeName>
    <alternativeName>
        <fullName evidence="6">PPi-dependent phosphofructokinase</fullName>
        <shortName evidence="6">PPi-PFK</shortName>
    </alternativeName>
    <alternativeName>
        <fullName evidence="6">Pyrophosphate-dependent 6-phosphofructose-1-kinase</fullName>
    </alternativeName>
</protein>
<comment type="caution">
    <text evidence="6">Lacks conserved residue(s) required for the propagation of feature annotation.</text>
</comment>
<organism evidence="8 9">
    <name type="scientific">Fusibacillus kribbianus</name>
    <dbReference type="NCBI Taxonomy" id="3044208"/>
    <lineage>
        <taxon>Bacteria</taxon>
        <taxon>Bacillati</taxon>
        <taxon>Bacillota</taxon>
        <taxon>Clostridia</taxon>
        <taxon>Lachnospirales</taxon>
        <taxon>Lachnospiraceae</taxon>
        <taxon>Fusibacillus</taxon>
    </lineage>
</organism>
<comment type="subunit">
    <text evidence="6">Homodimer.</text>
</comment>
<dbReference type="GO" id="GO:0005737">
    <property type="term" value="C:cytoplasm"/>
    <property type="evidence" value="ECO:0007669"/>
    <property type="project" value="UniProtKB-SubCell"/>
</dbReference>
<dbReference type="InterPro" id="IPR022953">
    <property type="entry name" value="ATP_PFK"/>
</dbReference>
<dbReference type="PRINTS" id="PR00476">
    <property type="entry name" value="PHFRCTKINASE"/>
</dbReference>
<feature type="binding site" evidence="6">
    <location>
        <begin position="140"/>
        <end position="142"/>
    </location>
    <ligand>
        <name>substrate</name>
    </ligand>
</feature>
<reference evidence="8 9" key="1">
    <citation type="submission" date="2023-05" db="EMBL/GenBank/DDBJ databases">
        <title>[ruminococcus] sp. nov., isolated from a pig farm feces dump.</title>
        <authorList>
            <person name="Chang Y.-H."/>
        </authorList>
    </citation>
    <scope>NUCLEOTIDE SEQUENCE [LARGE SCALE GENOMIC DNA]</scope>
    <source>
        <strain evidence="8 9">YH-rum2234</strain>
    </source>
</reference>
<keyword evidence="4 6" id="KW-0418">Kinase</keyword>
<evidence type="ECO:0000256" key="2">
    <source>
        <dbReference type="ARBA" id="ARBA00022679"/>
    </source>
</evidence>
<feature type="binding site" evidence="6">
    <location>
        <position position="243"/>
    </location>
    <ligand>
        <name>substrate</name>
    </ligand>
</feature>
<evidence type="ECO:0000313" key="9">
    <source>
        <dbReference type="Proteomes" id="UP001300383"/>
    </source>
</evidence>
<dbReference type="SUPFAM" id="SSF53784">
    <property type="entry name" value="Phosphofructokinase"/>
    <property type="match status" value="1"/>
</dbReference>
<gene>
    <name evidence="6" type="primary">pfp</name>
    <name evidence="8" type="ORF">QJ036_00635</name>
</gene>
<feature type="binding site" evidence="6">
    <location>
        <begin position="186"/>
        <end position="188"/>
    </location>
    <ligand>
        <name>substrate</name>
    </ligand>
</feature>
<dbReference type="HAMAP" id="MF_01978">
    <property type="entry name" value="Phosphofructokinase_II_B2"/>
    <property type="match status" value="1"/>
</dbReference>
<dbReference type="GO" id="GO:0003872">
    <property type="term" value="F:6-phosphofructokinase activity"/>
    <property type="evidence" value="ECO:0007669"/>
    <property type="project" value="UniProtKB-UniRule"/>
</dbReference>
<dbReference type="RefSeq" id="WP_283229492.1">
    <property type="nucleotide sequence ID" value="NZ_JASGBQ010000001.1"/>
</dbReference>
<dbReference type="Gene3D" id="3.40.50.450">
    <property type="match status" value="1"/>
</dbReference>
<comment type="caution">
    <text evidence="8">The sequence shown here is derived from an EMBL/GenBank/DDBJ whole genome shotgun (WGS) entry which is preliminary data.</text>
</comment>
<keyword evidence="3 6" id="KW-0479">Metal-binding</keyword>
<dbReference type="NCBIfam" id="NF010675">
    <property type="entry name" value="PRK14072.1"/>
    <property type="match status" value="1"/>
</dbReference>
<dbReference type="PIRSF" id="PIRSF036483">
    <property type="entry name" value="PFK_XF0274"/>
    <property type="match status" value="1"/>
</dbReference>
<evidence type="ECO:0000256" key="4">
    <source>
        <dbReference type="ARBA" id="ARBA00022777"/>
    </source>
</evidence>
<comment type="catalytic activity">
    <reaction evidence="6">
        <text>beta-D-fructose 6-phosphate + diphosphate = beta-D-fructose 1,6-bisphosphate + phosphate + H(+)</text>
        <dbReference type="Rhea" id="RHEA:13613"/>
        <dbReference type="ChEBI" id="CHEBI:15378"/>
        <dbReference type="ChEBI" id="CHEBI:32966"/>
        <dbReference type="ChEBI" id="CHEBI:33019"/>
        <dbReference type="ChEBI" id="CHEBI:43474"/>
        <dbReference type="ChEBI" id="CHEBI:57634"/>
        <dbReference type="EC" id="2.7.1.90"/>
    </reaction>
</comment>
<comment type="similarity">
    <text evidence="6">Belongs to the phosphofructokinase type A (PFKA) family. PPi-dependent PFK group II subfamily. Clade 'B2' sub-subfamily.</text>
</comment>
<dbReference type="PANTHER" id="PTHR45770">
    <property type="entry name" value="ATP-DEPENDENT 6-PHOSPHOFRUCTOKINASE 1"/>
    <property type="match status" value="1"/>
</dbReference>
<dbReference type="AlphaFoldDB" id="A0AAP4B936"/>
<dbReference type="GO" id="GO:0046872">
    <property type="term" value="F:metal ion binding"/>
    <property type="evidence" value="ECO:0007669"/>
    <property type="project" value="UniProtKB-KW"/>
</dbReference>
<dbReference type="Gene3D" id="3.40.50.460">
    <property type="entry name" value="Phosphofructokinase domain"/>
    <property type="match status" value="1"/>
</dbReference>
<dbReference type="InterPro" id="IPR000023">
    <property type="entry name" value="Phosphofructokinase_dom"/>
</dbReference>
<dbReference type="GO" id="GO:0006002">
    <property type="term" value="P:fructose 6-phosphate metabolic process"/>
    <property type="evidence" value="ECO:0007669"/>
    <property type="project" value="InterPro"/>
</dbReference>
<dbReference type="GO" id="GO:0047334">
    <property type="term" value="F:diphosphate-fructose-6-phosphate 1-phosphotransferase activity"/>
    <property type="evidence" value="ECO:0007669"/>
    <property type="project" value="UniProtKB-EC"/>
</dbReference>
<keyword evidence="6" id="KW-0324">Glycolysis</keyword>
<feature type="domain" description="Phosphofructokinase" evidence="7">
    <location>
        <begin position="6"/>
        <end position="311"/>
    </location>
</feature>
<comment type="pathway">
    <text evidence="6">Carbohydrate degradation; glycolysis; D-glyceraldehyde 3-phosphate and glycerone phosphate from D-glucose: step 3/4.</text>
</comment>
<evidence type="ECO:0000256" key="6">
    <source>
        <dbReference type="HAMAP-Rule" id="MF_01978"/>
    </source>
</evidence>
<feature type="binding site" evidence="6">
    <location>
        <position position="13"/>
    </location>
    <ligand>
        <name>diphosphate</name>
        <dbReference type="ChEBI" id="CHEBI:33019"/>
    </ligand>
</feature>
<feature type="site" description="Important for catalytic activity; stabilizes the transition state when the phosphoryl donor is PPi" evidence="6">
    <location>
        <position position="139"/>
    </location>
</feature>
<comment type="subcellular location">
    <subcellularLocation>
        <location evidence="6">Cytoplasm</location>
    </subcellularLocation>
</comment>
<comment type="function">
    <text evidence="6">Catalyzes the phosphorylation of D-fructose 6-phosphate, the first committing step of glycolysis. Uses inorganic phosphate (PPi) as phosphoryl donor instead of ATP like common ATP-dependent phosphofructokinases (ATP-PFKs), which renders the reaction reversible, and can thus function both in glycolysis and gluconeogenesis. Consistently, PPi-PFK can replace the enzymes of both the forward (ATP-PFK) and reverse (fructose-bisphosphatase (FBPase)) reactions.</text>
</comment>
<evidence type="ECO:0000256" key="1">
    <source>
        <dbReference type="ARBA" id="ARBA00001946"/>
    </source>
</evidence>
<name>A0AAP4B936_9FIRM</name>
<dbReference type="EMBL" id="JASGBQ010000001">
    <property type="protein sequence ID" value="MDI9240983.1"/>
    <property type="molecule type" value="Genomic_DNA"/>
</dbReference>